<evidence type="ECO:0000313" key="3">
    <source>
        <dbReference type="Proteomes" id="UP000636888"/>
    </source>
</evidence>
<evidence type="ECO:0000256" key="1">
    <source>
        <dbReference type="SAM" id="SignalP"/>
    </source>
</evidence>
<accession>A0A8J7S9Z0</accession>
<keyword evidence="3" id="KW-1185">Reference proteome</keyword>
<comment type="caution">
    <text evidence="2">The sequence shown here is derived from an EMBL/GenBank/DDBJ whole genome shotgun (WGS) entry which is preliminary data.</text>
</comment>
<dbReference type="RefSeq" id="WP_199386062.1">
    <property type="nucleotide sequence ID" value="NZ_JAEMHM010000020.1"/>
</dbReference>
<name>A0A8J7S9Z0_9BACT</name>
<protein>
    <submittedName>
        <fullName evidence="2">Uncharacterized protein</fullName>
    </submittedName>
</protein>
<evidence type="ECO:0000313" key="2">
    <source>
        <dbReference type="EMBL" id="MBJ6727150.1"/>
    </source>
</evidence>
<organism evidence="2 3">
    <name type="scientific">Geomesophilobacter sediminis</name>
    <dbReference type="NCBI Taxonomy" id="2798584"/>
    <lineage>
        <taxon>Bacteria</taxon>
        <taxon>Pseudomonadati</taxon>
        <taxon>Thermodesulfobacteriota</taxon>
        <taxon>Desulfuromonadia</taxon>
        <taxon>Geobacterales</taxon>
        <taxon>Geobacteraceae</taxon>
        <taxon>Geomesophilobacter</taxon>
    </lineage>
</organism>
<sequence>MLAGYVFLWLCCAAAGAEAQETEFAVVPGYAADAPVEDPAGSHTFWINDKKTPVQGETYRYTYHHEASGELLPSFRIIAYFGEMVKNRGGTILYENPRNFLHARLSADGSDYWIEVFAETGGEEFSMVLVRQPKATATETAELAAEATAAPVSRGVAKPVTSVKLASVNPSLRPCPRPPKGSRPFSVSFAGKALGPKFPSDAPDISFLKAYQPGPAVPLGTLDAFSVDGPNCRY</sequence>
<gene>
    <name evidence="2" type="ORF">JFN93_20760</name>
</gene>
<feature type="chain" id="PRO_5035178985" evidence="1">
    <location>
        <begin position="20"/>
        <end position="234"/>
    </location>
</feature>
<dbReference type="Proteomes" id="UP000636888">
    <property type="component" value="Unassembled WGS sequence"/>
</dbReference>
<dbReference type="EMBL" id="JAEMHM010000020">
    <property type="protein sequence ID" value="MBJ6727150.1"/>
    <property type="molecule type" value="Genomic_DNA"/>
</dbReference>
<reference evidence="2" key="1">
    <citation type="submission" date="2020-12" db="EMBL/GenBank/DDBJ databases">
        <title>Geomonas sp. Red875, isolated from river sediment.</title>
        <authorList>
            <person name="Xu Z."/>
            <person name="Zhang Z."/>
            <person name="Masuda Y."/>
            <person name="Itoh H."/>
            <person name="Senoo K."/>
        </authorList>
    </citation>
    <scope>NUCLEOTIDE SEQUENCE</scope>
    <source>
        <strain evidence="2">Red875</strain>
    </source>
</reference>
<keyword evidence="1" id="KW-0732">Signal</keyword>
<feature type="signal peptide" evidence="1">
    <location>
        <begin position="1"/>
        <end position="19"/>
    </location>
</feature>
<dbReference type="AlphaFoldDB" id="A0A8J7S9Z0"/>
<proteinExistence type="predicted"/>